<dbReference type="GO" id="GO:0016740">
    <property type="term" value="F:transferase activity"/>
    <property type="evidence" value="ECO:0007669"/>
    <property type="project" value="UniProtKB-KW"/>
</dbReference>
<gene>
    <name evidence="8" type="ORF">C8U37_10287</name>
</gene>
<evidence type="ECO:0000313" key="8">
    <source>
        <dbReference type="EMBL" id="PTQ85984.1"/>
    </source>
</evidence>
<evidence type="ECO:0000259" key="6">
    <source>
        <dbReference type="Pfam" id="PF00535"/>
    </source>
</evidence>
<feature type="transmembrane region" description="Helical" evidence="5">
    <location>
        <begin position="289"/>
        <end position="309"/>
    </location>
</feature>
<feature type="domain" description="Glycosyltransferase 2-like" evidence="6">
    <location>
        <begin position="6"/>
        <end position="161"/>
    </location>
</feature>
<reference evidence="8 9" key="1">
    <citation type="submission" date="2018-04" db="EMBL/GenBank/DDBJ databases">
        <title>Genomic Encyclopedia of Archaeal and Bacterial Type Strains, Phase II (KMG-II): from individual species to whole genera.</title>
        <authorList>
            <person name="Goeker M."/>
        </authorList>
    </citation>
    <scope>NUCLEOTIDE SEQUENCE [LARGE SCALE GENOMIC DNA]</scope>
    <source>
        <strain evidence="8 9">DSM 18806</strain>
    </source>
</reference>
<feature type="domain" description="GtrA/DPMS transmembrane" evidence="7">
    <location>
        <begin position="227"/>
        <end position="344"/>
    </location>
</feature>
<keyword evidence="4 5" id="KW-0472">Membrane</keyword>
<dbReference type="EMBL" id="QAOM01000002">
    <property type="protein sequence ID" value="PTQ85984.1"/>
    <property type="molecule type" value="Genomic_DNA"/>
</dbReference>
<dbReference type="SUPFAM" id="SSF53448">
    <property type="entry name" value="Nucleotide-diphospho-sugar transferases"/>
    <property type="match status" value="1"/>
</dbReference>
<feature type="transmembrane region" description="Helical" evidence="5">
    <location>
        <begin position="255"/>
        <end position="277"/>
    </location>
</feature>
<evidence type="ECO:0000256" key="4">
    <source>
        <dbReference type="ARBA" id="ARBA00023136"/>
    </source>
</evidence>
<feature type="transmembrane region" description="Helical" evidence="5">
    <location>
        <begin position="228"/>
        <end position="249"/>
    </location>
</feature>
<proteinExistence type="predicted"/>
<dbReference type="RefSeq" id="WP_108031577.1">
    <property type="nucleotide sequence ID" value="NZ_QAOM01000002.1"/>
</dbReference>
<dbReference type="PANTHER" id="PTHR10859">
    <property type="entry name" value="GLYCOSYL TRANSFERASE"/>
    <property type="match status" value="1"/>
</dbReference>
<evidence type="ECO:0000256" key="5">
    <source>
        <dbReference type="SAM" id="Phobius"/>
    </source>
</evidence>
<keyword evidence="8" id="KW-0808">Transferase</keyword>
<dbReference type="CDD" id="cd04179">
    <property type="entry name" value="DPM_DPG-synthase_like"/>
    <property type="match status" value="1"/>
</dbReference>
<dbReference type="InterPro" id="IPR001173">
    <property type="entry name" value="Glyco_trans_2-like"/>
</dbReference>
<dbReference type="Pfam" id="PF00535">
    <property type="entry name" value="Glycos_transf_2"/>
    <property type="match status" value="1"/>
</dbReference>
<evidence type="ECO:0000256" key="2">
    <source>
        <dbReference type="ARBA" id="ARBA00022692"/>
    </source>
</evidence>
<dbReference type="GO" id="GO:0006487">
    <property type="term" value="P:protein N-linked glycosylation"/>
    <property type="evidence" value="ECO:0007669"/>
    <property type="project" value="TreeGrafter"/>
</dbReference>
<keyword evidence="9" id="KW-1185">Reference proteome</keyword>
<feature type="transmembrane region" description="Helical" evidence="5">
    <location>
        <begin position="321"/>
        <end position="338"/>
    </location>
</feature>
<dbReference type="Pfam" id="PF04138">
    <property type="entry name" value="GtrA_DPMS_TM"/>
    <property type="match status" value="1"/>
</dbReference>
<evidence type="ECO:0000313" key="9">
    <source>
        <dbReference type="Proteomes" id="UP000244161"/>
    </source>
</evidence>
<comment type="caution">
    <text evidence="8">The sequence shown here is derived from an EMBL/GenBank/DDBJ whole genome shotgun (WGS) entry which is preliminary data.</text>
</comment>
<dbReference type="InterPro" id="IPR029044">
    <property type="entry name" value="Nucleotide-diphossugar_trans"/>
</dbReference>
<evidence type="ECO:0000256" key="3">
    <source>
        <dbReference type="ARBA" id="ARBA00022989"/>
    </source>
</evidence>
<dbReference type="AlphaFoldDB" id="A0A2T5IQ74"/>
<dbReference type="OrthoDB" id="9810303at2"/>
<name>A0A2T5IQ74_9LACT</name>
<evidence type="ECO:0000256" key="1">
    <source>
        <dbReference type="ARBA" id="ARBA00004141"/>
    </source>
</evidence>
<accession>A0A2T5IQ74</accession>
<comment type="subcellular location">
    <subcellularLocation>
        <location evidence="1">Membrane</location>
        <topology evidence="1">Multi-pass membrane protein</topology>
    </subcellularLocation>
</comment>
<dbReference type="Gene3D" id="3.90.550.10">
    <property type="entry name" value="Spore Coat Polysaccharide Biosynthesis Protein SpsA, Chain A"/>
    <property type="match status" value="1"/>
</dbReference>
<dbReference type="InterPro" id="IPR007267">
    <property type="entry name" value="GtrA_DPMS_TM"/>
</dbReference>
<organism evidence="8 9">
    <name type="scientific">Trichococcus patagoniensis</name>
    <dbReference type="NCBI Taxonomy" id="382641"/>
    <lineage>
        <taxon>Bacteria</taxon>
        <taxon>Bacillati</taxon>
        <taxon>Bacillota</taxon>
        <taxon>Bacilli</taxon>
        <taxon>Lactobacillales</taxon>
        <taxon>Carnobacteriaceae</taxon>
        <taxon>Trichococcus</taxon>
    </lineage>
</organism>
<dbReference type="Proteomes" id="UP000244161">
    <property type="component" value="Unassembled WGS sequence"/>
</dbReference>
<dbReference type="GO" id="GO:0000271">
    <property type="term" value="P:polysaccharide biosynthetic process"/>
    <property type="evidence" value="ECO:0007669"/>
    <property type="project" value="InterPro"/>
</dbReference>
<keyword evidence="3 5" id="KW-1133">Transmembrane helix</keyword>
<evidence type="ECO:0000259" key="7">
    <source>
        <dbReference type="Pfam" id="PF04138"/>
    </source>
</evidence>
<dbReference type="PANTHER" id="PTHR10859:SF114">
    <property type="entry name" value="DOLICHOL-PHOSPHATE MANNOSYLTRANSFERASE"/>
    <property type="match status" value="1"/>
</dbReference>
<keyword evidence="2 5" id="KW-0812">Transmembrane</keyword>
<dbReference type="GO" id="GO:0016020">
    <property type="term" value="C:membrane"/>
    <property type="evidence" value="ECO:0007669"/>
    <property type="project" value="UniProtKB-SubCell"/>
</dbReference>
<protein>
    <submittedName>
        <fullName evidence="8">Glycosyltransferase involved in cell wall biosynthesis</fullName>
    </submittedName>
</protein>
<sequence length="346" mass="38797">MENVVVVIPSLEPDAKLVDLVASIRQRNQIWPIVIIDDGSGNAYGAVFEEAQDKHRCIVIRHAENKGKGAAIKTAIRYILSDLKSAQYMVTVDSDGQHTLEDMIKCVEAAETHGNALVLGVRDFGQKMPLRSKFGNVLTRNILRMTTGINVKDTQTGLRVIPTRFMDKLLEVPGDRFEYETNMLLETKRSNWEIHSQAISTIYIEDNASSHFRVIADSIAIYAVFIKYFLSSAAAFLVDVSVYAILIGLLNDTSLHAIALSSVSARGISSVFNYFVNRKVVFSNNSSSSFLKYFALVSVQIMLSAYLVYFGHLLFPSVDTVPVKIMVDCLLFFSSYYIQKNYIFKR</sequence>